<accession>A0A2R8B3G6</accession>
<dbReference type="Proteomes" id="UP000244924">
    <property type="component" value="Unassembled WGS sequence"/>
</dbReference>
<feature type="region of interest" description="Disordered" evidence="1">
    <location>
        <begin position="222"/>
        <end position="242"/>
    </location>
</feature>
<dbReference type="AlphaFoldDB" id="A0A2R8B3G6"/>
<dbReference type="InterPro" id="IPR007730">
    <property type="entry name" value="SPOR-like_dom"/>
</dbReference>
<evidence type="ECO:0000313" key="5">
    <source>
        <dbReference type="Proteomes" id="UP000244924"/>
    </source>
</evidence>
<dbReference type="Gene3D" id="3.30.70.1070">
    <property type="entry name" value="Sporulation related repeat"/>
    <property type="match status" value="1"/>
</dbReference>
<evidence type="ECO:0000313" key="4">
    <source>
        <dbReference type="EMBL" id="SPH17137.1"/>
    </source>
</evidence>
<dbReference type="GO" id="GO:0042834">
    <property type="term" value="F:peptidoglycan binding"/>
    <property type="evidence" value="ECO:0007669"/>
    <property type="project" value="InterPro"/>
</dbReference>
<keyword evidence="5" id="KW-1185">Reference proteome</keyword>
<reference evidence="4 5" key="1">
    <citation type="submission" date="2018-03" db="EMBL/GenBank/DDBJ databases">
        <authorList>
            <person name="Keele B.F."/>
        </authorList>
    </citation>
    <scope>NUCLEOTIDE SEQUENCE [LARGE SCALE GENOMIC DNA]</scope>
    <source>
        <strain evidence="4 5">CECT 8626</strain>
    </source>
</reference>
<dbReference type="EMBL" id="OMOQ01000001">
    <property type="protein sequence ID" value="SPH17137.1"/>
    <property type="molecule type" value="Genomic_DNA"/>
</dbReference>
<dbReference type="InterPro" id="IPR036680">
    <property type="entry name" value="SPOR-like_sf"/>
</dbReference>
<dbReference type="Pfam" id="PF05036">
    <property type="entry name" value="SPOR"/>
    <property type="match status" value="1"/>
</dbReference>
<dbReference type="PROSITE" id="PS51724">
    <property type="entry name" value="SPOR"/>
    <property type="match status" value="1"/>
</dbReference>
<dbReference type="SUPFAM" id="SSF110997">
    <property type="entry name" value="Sporulation related repeat"/>
    <property type="match status" value="1"/>
</dbReference>
<keyword evidence="2" id="KW-0732">Signal</keyword>
<feature type="domain" description="SPOR" evidence="3">
    <location>
        <begin position="241"/>
        <end position="319"/>
    </location>
</feature>
<organism evidence="4 5">
    <name type="scientific">Albidovulum aquaemixtae</name>
    <dbReference type="NCBI Taxonomy" id="1542388"/>
    <lineage>
        <taxon>Bacteria</taxon>
        <taxon>Pseudomonadati</taxon>
        <taxon>Pseudomonadota</taxon>
        <taxon>Alphaproteobacteria</taxon>
        <taxon>Rhodobacterales</taxon>
        <taxon>Paracoccaceae</taxon>
        <taxon>Albidovulum</taxon>
    </lineage>
</organism>
<gene>
    <name evidence="4" type="ORF">DEA8626_00652</name>
</gene>
<feature type="signal peptide" evidence="2">
    <location>
        <begin position="1"/>
        <end position="23"/>
    </location>
</feature>
<name>A0A2R8B3G6_9RHOB</name>
<feature type="region of interest" description="Disordered" evidence="1">
    <location>
        <begin position="75"/>
        <end position="102"/>
    </location>
</feature>
<feature type="chain" id="PRO_5015337360" description="SPOR domain-containing protein" evidence="2">
    <location>
        <begin position="24"/>
        <end position="319"/>
    </location>
</feature>
<proteinExistence type="predicted"/>
<evidence type="ECO:0000256" key="2">
    <source>
        <dbReference type="SAM" id="SignalP"/>
    </source>
</evidence>
<protein>
    <recommendedName>
        <fullName evidence="3">SPOR domain-containing protein</fullName>
    </recommendedName>
</protein>
<evidence type="ECO:0000256" key="1">
    <source>
        <dbReference type="SAM" id="MobiDB-lite"/>
    </source>
</evidence>
<feature type="compositionally biased region" description="Low complexity" evidence="1">
    <location>
        <begin position="75"/>
        <end position="89"/>
    </location>
</feature>
<evidence type="ECO:0000259" key="3">
    <source>
        <dbReference type="PROSITE" id="PS51724"/>
    </source>
</evidence>
<sequence length="319" mass="32307">MQVIRVVLAALVAVAGTGTGAQAQVGGPREAPPADYAGNQYVDSGGCAFVRAGIGGQVTWIPRLGRDRQPVCGLEPSLSAGAAPAAQPEAPSPTPSAPATAEATVRAAAAPAAAVMAAPAKKRARKAAPTGTRLVRVRTVGKAATYCVEGIDAAQRYLLSDGRRVTQCAEETEGEPVAYLNGLGVPGLTVEPNAPRAADARRAEKADRGDYRVVWSNGKLSPAGQAAKASGRATGSTKASASGHGARYVQVGAYAEPANADRAVAGLKAMGLPVATAREHVGRKPVRTVLAGPFADDAALAAALTTARRNGYADAFARR</sequence>